<feature type="transmembrane region" description="Helical" evidence="5">
    <location>
        <begin position="478"/>
        <end position="499"/>
    </location>
</feature>
<evidence type="ECO:0000259" key="7">
    <source>
        <dbReference type="Pfam" id="PF23262"/>
    </source>
</evidence>
<keyword evidence="2 5" id="KW-0812">Transmembrane</keyword>
<name>A0AAD3RYZ5_NEPGR</name>
<protein>
    <recommendedName>
        <fullName evidence="10">Nodulin-like domain-containing protein</fullName>
    </recommendedName>
</protein>
<evidence type="ECO:0000256" key="5">
    <source>
        <dbReference type="SAM" id="Phobius"/>
    </source>
</evidence>
<evidence type="ECO:0008006" key="10">
    <source>
        <dbReference type="Google" id="ProtNLM"/>
    </source>
</evidence>
<accession>A0AAD3RYZ5</accession>
<dbReference type="GO" id="GO:0016020">
    <property type="term" value="C:membrane"/>
    <property type="evidence" value="ECO:0007669"/>
    <property type="project" value="UniProtKB-SubCell"/>
</dbReference>
<feature type="transmembrane region" description="Helical" evidence="5">
    <location>
        <begin position="157"/>
        <end position="179"/>
    </location>
</feature>
<evidence type="ECO:0000256" key="3">
    <source>
        <dbReference type="ARBA" id="ARBA00022989"/>
    </source>
</evidence>
<comment type="subcellular location">
    <subcellularLocation>
        <location evidence="1">Membrane</location>
        <topology evidence="1">Multi-pass membrane protein</topology>
    </subcellularLocation>
</comment>
<dbReference type="AlphaFoldDB" id="A0AAD3RYZ5"/>
<feature type="transmembrane region" description="Helical" evidence="5">
    <location>
        <begin position="349"/>
        <end position="369"/>
    </location>
</feature>
<evidence type="ECO:0000313" key="8">
    <source>
        <dbReference type="EMBL" id="GMH01329.1"/>
    </source>
</evidence>
<dbReference type="PANTHER" id="PTHR21576">
    <property type="entry name" value="UNCHARACTERIZED NODULIN-LIKE PROTEIN"/>
    <property type="match status" value="1"/>
</dbReference>
<keyword evidence="9" id="KW-1185">Reference proteome</keyword>
<gene>
    <name evidence="8" type="ORF">Nepgr_003168</name>
</gene>
<feature type="transmembrane region" description="Helical" evidence="5">
    <location>
        <begin position="92"/>
        <end position="113"/>
    </location>
</feature>
<dbReference type="EMBL" id="BSYO01000002">
    <property type="protein sequence ID" value="GMH01329.1"/>
    <property type="molecule type" value="Genomic_DNA"/>
</dbReference>
<feature type="transmembrane region" description="Helical" evidence="5">
    <location>
        <begin position="519"/>
        <end position="542"/>
    </location>
</feature>
<dbReference type="CDD" id="cd17354">
    <property type="entry name" value="MFS_Mch1p_like"/>
    <property type="match status" value="1"/>
</dbReference>
<feature type="transmembrane region" description="Helical" evidence="5">
    <location>
        <begin position="191"/>
        <end position="212"/>
    </location>
</feature>
<feature type="domain" description="Nodulin-like" evidence="6">
    <location>
        <begin position="92"/>
        <end position="273"/>
    </location>
</feature>
<feature type="transmembrane region" description="Helical" evidence="5">
    <location>
        <begin position="256"/>
        <end position="274"/>
    </location>
</feature>
<feature type="transmembrane region" description="Helical" evidence="5">
    <location>
        <begin position="445"/>
        <end position="466"/>
    </location>
</feature>
<reference evidence="8" key="1">
    <citation type="submission" date="2023-05" db="EMBL/GenBank/DDBJ databases">
        <title>Nepenthes gracilis genome sequencing.</title>
        <authorList>
            <person name="Fukushima K."/>
        </authorList>
    </citation>
    <scope>NUCLEOTIDE SEQUENCE</scope>
    <source>
        <strain evidence="8">SING2019-196</strain>
    </source>
</reference>
<feature type="transmembrane region" description="Helical" evidence="5">
    <location>
        <begin position="224"/>
        <end position="244"/>
    </location>
</feature>
<evidence type="ECO:0000256" key="1">
    <source>
        <dbReference type="ARBA" id="ARBA00004141"/>
    </source>
</evidence>
<dbReference type="Gene3D" id="1.20.1250.20">
    <property type="entry name" value="MFS general substrate transporter like domains"/>
    <property type="match status" value="1"/>
</dbReference>
<dbReference type="Pfam" id="PF06813">
    <property type="entry name" value="Nodulin-like"/>
    <property type="match status" value="2"/>
</dbReference>
<evidence type="ECO:0000256" key="4">
    <source>
        <dbReference type="ARBA" id="ARBA00023136"/>
    </source>
</evidence>
<organism evidence="8 9">
    <name type="scientific">Nepenthes gracilis</name>
    <name type="common">Slender pitcher plant</name>
    <dbReference type="NCBI Taxonomy" id="150966"/>
    <lineage>
        <taxon>Eukaryota</taxon>
        <taxon>Viridiplantae</taxon>
        <taxon>Streptophyta</taxon>
        <taxon>Embryophyta</taxon>
        <taxon>Tracheophyta</taxon>
        <taxon>Spermatophyta</taxon>
        <taxon>Magnoliopsida</taxon>
        <taxon>eudicotyledons</taxon>
        <taxon>Gunneridae</taxon>
        <taxon>Pentapetalae</taxon>
        <taxon>Caryophyllales</taxon>
        <taxon>Nepenthaceae</taxon>
        <taxon>Nepenthes</taxon>
    </lineage>
</organism>
<evidence type="ECO:0000259" key="6">
    <source>
        <dbReference type="Pfam" id="PF06813"/>
    </source>
</evidence>
<dbReference type="Pfam" id="PF23262">
    <property type="entry name" value="NFD4_C"/>
    <property type="match status" value="1"/>
</dbReference>
<keyword evidence="4 5" id="KW-0472">Membrane</keyword>
<dbReference type="Proteomes" id="UP001279734">
    <property type="component" value="Unassembled WGS sequence"/>
</dbReference>
<dbReference type="SUPFAM" id="SSF103473">
    <property type="entry name" value="MFS general substrate transporter"/>
    <property type="match status" value="2"/>
</dbReference>
<feature type="domain" description="NFD4 C-terminal" evidence="7">
    <location>
        <begin position="342"/>
        <end position="548"/>
    </location>
</feature>
<proteinExistence type="predicted"/>
<feature type="domain" description="Nodulin-like" evidence="6">
    <location>
        <begin position="5"/>
        <end position="66"/>
    </location>
</feature>
<sequence>MESGKWIAAAASIWIQSTAGGSYAFSIYSAVLKSTQDYDQATLDTVSVFKDIGANAGVLSGLLYAAVAVPSQNPSPRSQLLRLSRRWINFSLGPWVVHAAGAAQCFLGYFLMWLSVVGVIRRPHVSLMCLFMFLAAHAQTFFNTANVVTAVHNFPDYSGTIVGIMKGFLGLSGAMLIQAYQALFKGNPSTFILMLALLPSLVSLLLMCVVKIYPTTKGEDKKYLNGFSIVALLVAAYLMIMIILENIFTFPSLARIATFILLLLLLSSPLKIATQAQSKESHRRPEASPVEGNLLMHDPLLLENDESLAHDVREYCELSSDRGQLETISGGNIFPCGESMNVLEAMSTLNFWLLFIAMACGMGSGLATINNMSQIGESLGYNTVERNTLVSLWSIWNFLGRFGAGYVSDILLHNEGWARPIFMVVTQATMAAGHAIIASGFSGNLYLGTILVGVCYGSQWSLMPTITSEIFGLQHMGTIFNTIAIASPVGSYFFSVWVIGDIYDEEAGEEKSCSGTHCFMLSFFILSSACVFGSVVALTLFFRTRAFYRSVVLRRLQQCQ</sequence>
<evidence type="ECO:0000256" key="2">
    <source>
        <dbReference type="ARBA" id="ARBA00022692"/>
    </source>
</evidence>
<dbReference type="PANTHER" id="PTHR21576:SF22">
    <property type="entry name" value="F25A4.25 PROTEIN"/>
    <property type="match status" value="1"/>
</dbReference>
<feature type="transmembrane region" description="Helical" evidence="5">
    <location>
        <begin position="125"/>
        <end position="145"/>
    </location>
</feature>
<comment type="caution">
    <text evidence="8">The sequence shown here is derived from an EMBL/GenBank/DDBJ whole genome shotgun (WGS) entry which is preliminary data.</text>
</comment>
<dbReference type="InterPro" id="IPR036259">
    <property type="entry name" value="MFS_trans_sf"/>
</dbReference>
<evidence type="ECO:0000313" key="9">
    <source>
        <dbReference type="Proteomes" id="UP001279734"/>
    </source>
</evidence>
<keyword evidence="3 5" id="KW-1133">Transmembrane helix</keyword>
<dbReference type="InterPro" id="IPR056555">
    <property type="entry name" value="NFD4_C"/>
</dbReference>
<dbReference type="InterPro" id="IPR010658">
    <property type="entry name" value="Nodulin-like"/>
</dbReference>